<dbReference type="EMBL" id="JACEZU010000004">
    <property type="protein sequence ID" value="MBA5687583.1"/>
    <property type="molecule type" value="Genomic_DNA"/>
</dbReference>
<dbReference type="Proteomes" id="UP000573499">
    <property type="component" value="Unassembled WGS sequence"/>
</dbReference>
<comment type="caution">
    <text evidence="1">The sequence shown here is derived from an EMBL/GenBank/DDBJ whole genome shotgun (WGS) entry which is preliminary data.</text>
</comment>
<accession>A0A7W2F9F0</accession>
<keyword evidence="2" id="KW-1185">Reference proteome</keyword>
<name>A0A7W2F9F0_9BURK</name>
<proteinExistence type="predicted"/>
<reference evidence="1 2" key="1">
    <citation type="submission" date="2020-07" db="EMBL/GenBank/DDBJ databases">
        <title>Novel species isolated from subtropical streams in China.</title>
        <authorList>
            <person name="Lu H."/>
        </authorList>
    </citation>
    <scope>NUCLEOTIDE SEQUENCE [LARGE SCALE GENOMIC DNA]</scope>
    <source>
        <strain evidence="1 2">LX47W</strain>
    </source>
</reference>
<sequence>MNDGIYEIRAEIRIAAANEDAARKLIASQKIPKTMSFWRKDPLGPGGHLYIGGELFFDADRNNLTFLKPRSQ</sequence>
<protein>
    <submittedName>
        <fullName evidence="1">Uncharacterized protein</fullName>
    </submittedName>
</protein>
<evidence type="ECO:0000313" key="2">
    <source>
        <dbReference type="Proteomes" id="UP000573499"/>
    </source>
</evidence>
<evidence type="ECO:0000313" key="1">
    <source>
        <dbReference type="EMBL" id="MBA5687583.1"/>
    </source>
</evidence>
<dbReference type="AlphaFoldDB" id="A0A7W2F9F0"/>
<dbReference type="RefSeq" id="WP_182153409.1">
    <property type="nucleotide sequence ID" value="NZ_JACEZU010000004.1"/>
</dbReference>
<gene>
    <name evidence="1" type="ORF">H3H39_11045</name>
</gene>
<organism evidence="1 2">
    <name type="scientific">Rugamonas apoptosis</name>
    <dbReference type="NCBI Taxonomy" id="2758570"/>
    <lineage>
        <taxon>Bacteria</taxon>
        <taxon>Pseudomonadati</taxon>
        <taxon>Pseudomonadota</taxon>
        <taxon>Betaproteobacteria</taxon>
        <taxon>Burkholderiales</taxon>
        <taxon>Oxalobacteraceae</taxon>
        <taxon>Telluria group</taxon>
        <taxon>Rugamonas</taxon>
    </lineage>
</organism>